<evidence type="ECO:0000259" key="1">
    <source>
        <dbReference type="Pfam" id="PF07726"/>
    </source>
</evidence>
<dbReference type="InterPro" id="IPR011703">
    <property type="entry name" value="ATPase_AAA-3"/>
</dbReference>
<proteinExistence type="predicted"/>
<feature type="domain" description="ChlI/MoxR AAA lid" evidence="2">
    <location>
        <begin position="225"/>
        <end position="279"/>
    </location>
</feature>
<dbReference type="PIRSF" id="PIRSF002849">
    <property type="entry name" value="AAA_ATPase_chaperone_MoxR_prd"/>
    <property type="match status" value="1"/>
</dbReference>
<dbReference type="Gene3D" id="3.40.50.300">
    <property type="entry name" value="P-loop containing nucleotide triphosphate hydrolases"/>
    <property type="match status" value="1"/>
</dbReference>
<name>A0ABM6RNE1_9FIRM</name>
<gene>
    <name evidence="3" type="ORF">BXT84_01920</name>
</gene>
<keyword evidence="4" id="KW-1185">Reference proteome</keyword>
<protein>
    <submittedName>
        <fullName evidence="3">Magnesium chelatase</fullName>
    </submittedName>
</protein>
<organism evidence="3 4">
    <name type="scientific">Sulfobacillus thermotolerans</name>
    <dbReference type="NCBI Taxonomy" id="338644"/>
    <lineage>
        <taxon>Bacteria</taxon>
        <taxon>Bacillati</taxon>
        <taxon>Bacillota</taxon>
        <taxon>Clostridia</taxon>
        <taxon>Eubacteriales</taxon>
        <taxon>Clostridiales Family XVII. Incertae Sedis</taxon>
        <taxon>Sulfobacillus</taxon>
    </lineage>
</organism>
<dbReference type="Pfam" id="PF17863">
    <property type="entry name" value="AAA_lid_2"/>
    <property type="match status" value="1"/>
</dbReference>
<dbReference type="Proteomes" id="UP000325292">
    <property type="component" value="Chromosome"/>
</dbReference>
<sequence length="312" mass="34489">MSPQQLLDKLTGYVVGKRQPALWTVSALVAGGHILIEDVPGVAKTRLARTLARLLDLSYARIQATPDVLPSDITGAMIYDPSNQTMTFRQGPIFHQVVLVDEINRATPRAQSALLEAMEDREVSADSETYSLPQPFFVMATANPVEMAGTFPLPEAQKDRFWLSFGLGYPTADEEFEILTRFSRNDTSDVPSPLASAADLLRWQDASQQVHISDDIVRYVVDIVQATREHPRISLGASPRAAVQWIRILRAYAWVQGRNYVIPDDVQVSLPVVLGHRLIVAGGIRGGTWGERQQAVRDVLNEIVAQIAVPVE</sequence>
<dbReference type="CDD" id="cd00009">
    <property type="entry name" value="AAA"/>
    <property type="match status" value="1"/>
</dbReference>
<accession>A0ABM6RNE1</accession>
<evidence type="ECO:0000313" key="3">
    <source>
        <dbReference type="EMBL" id="AUW92862.1"/>
    </source>
</evidence>
<dbReference type="InterPro" id="IPR041628">
    <property type="entry name" value="ChlI/MoxR_AAA_lid"/>
</dbReference>
<reference evidence="3 4" key="1">
    <citation type="journal article" date="2019" name="Sci. Rep.">
        <title>Sulfobacillus thermotolerans: new insights into resistance and metabolic capacities of acidophilic chemolithotrophs.</title>
        <authorList>
            <person name="Panyushkina A.E."/>
            <person name="Babenko V.V."/>
            <person name="Nikitina A.S."/>
            <person name="Selezneva O.V."/>
            <person name="Tsaplina I.A."/>
            <person name="Letarova M.A."/>
            <person name="Kostryukova E.S."/>
            <person name="Letarov A.V."/>
        </authorList>
    </citation>
    <scope>NUCLEOTIDE SEQUENCE [LARGE SCALE GENOMIC DNA]</scope>
    <source>
        <strain evidence="3 4">Kr1</strain>
    </source>
</reference>
<feature type="domain" description="ATPase AAA-3" evidence="1">
    <location>
        <begin position="33"/>
        <end position="162"/>
    </location>
</feature>
<dbReference type="Gene3D" id="1.10.8.80">
    <property type="entry name" value="Magnesium chelatase subunit I, C-Terminal domain"/>
    <property type="match status" value="1"/>
</dbReference>
<dbReference type="Pfam" id="PF07726">
    <property type="entry name" value="AAA_3"/>
    <property type="match status" value="1"/>
</dbReference>
<dbReference type="InterPro" id="IPR027417">
    <property type="entry name" value="P-loop_NTPase"/>
</dbReference>
<evidence type="ECO:0000259" key="2">
    <source>
        <dbReference type="Pfam" id="PF17863"/>
    </source>
</evidence>
<dbReference type="SUPFAM" id="SSF52540">
    <property type="entry name" value="P-loop containing nucleoside triphosphate hydrolases"/>
    <property type="match status" value="1"/>
</dbReference>
<dbReference type="PANTHER" id="PTHR42759:SF5">
    <property type="entry name" value="METHANOL DEHYDROGENASE REGULATOR"/>
    <property type="match status" value="1"/>
</dbReference>
<evidence type="ECO:0000313" key="4">
    <source>
        <dbReference type="Proteomes" id="UP000325292"/>
    </source>
</evidence>
<dbReference type="PANTHER" id="PTHR42759">
    <property type="entry name" value="MOXR FAMILY PROTEIN"/>
    <property type="match status" value="1"/>
</dbReference>
<dbReference type="EMBL" id="CP019454">
    <property type="protein sequence ID" value="AUW92862.1"/>
    <property type="molecule type" value="Genomic_DNA"/>
</dbReference>
<dbReference type="InterPro" id="IPR050764">
    <property type="entry name" value="CbbQ/NirQ/NorQ/GpvN"/>
</dbReference>